<reference evidence="2" key="1">
    <citation type="journal article" date="2022" name="Nat. Commun.">
        <title>Chromosome evolution and the genetic basis of agronomically important traits in greater yam.</title>
        <authorList>
            <person name="Bredeson J.V."/>
            <person name="Lyons J.B."/>
            <person name="Oniyinde I.O."/>
            <person name="Okereke N.R."/>
            <person name="Kolade O."/>
            <person name="Nnabue I."/>
            <person name="Nwadili C.O."/>
            <person name="Hribova E."/>
            <person name="Parker M."/>
            <person name="Nwogha J."/>
            <person name="Shu S."/>
            <person name="Carlson J."/>
            <person name="Kariba R."/>
            <person name="Muthemba S."/>
            <person name="Knop K."/>
            <person name="Barton G.J."/>
            <person name="Sherwood A.V."/>
            <person name="Lopez-Montes A."/>
            <person name="Asiedu R."/>
            <person name="Jamnadass R."/>
            <person name="Muchugi A."/>
            <person name="Goodstein D."/>
            <person name="Egesi C.N."/>
            <person name="Featherston J."/>
            <person name="Asfaw A."/>
            <person name="Simpson G.G."/>
            <person name="Dolezel J."/>
            <person name="Hendre P.S."/>
            <person name="Van Deynze A."/>
            <person name="Kumar P.L."/>
            <person name="Obidiegwu J.E."/>
            <person name="Bhattacharjee R."/>
            <person name="Rokhsar D.S."/>
        </authorList>
    </citation>
    <scope>NUCLEOTIDE SEQUENCE [LARGE SCALE GENOMIC DNA]</scope>
    <source>
        <strain evidence="2">cv. TDa95/00328</strain>
    </source>
</reference>
<protein>
    <submittedName>
        <fullName evidence="1">Xenobiotic-transporting ATPase protein</fullName>
    </submittedName>
</protein>
<organism evidence="1 2">
    <name type="scientific">Dioscorea alata</name>
    <name type="common">Purple yam</name>
    <dbReference type="NCBI Taxonomy" id="55571"/>
    <lineage>
        <taxon>Eukaryota</taxon>
        <taxon>Viridiplantae</taxon>
        <taxon>Streptophyta</taxon>
        <taxon>Embryophyta</taxon>
        <taxon>Tracheophyta</taxon>
        <taxon>Spermatophyta</taxon>
        <taxon>Magnoliopsida</taxon>
        <taxon>Liliopsida</taxon>
        <taxon>Dioscoreales</taxon>
        <taxon>Dioscoreaceae</taxon>
        <taxon>Dioscorea</taxon>
    </lineage>
</organism>
<sequence>QRSLIDVVNLAFFVFYMLGLLSDSLRKENVVNNKIKSWEFLLVSFCCAVTSLAYFTSGFLLSSVIYFVRGFIWIGLAVSLNIQPIKSLRLTVPIWWFVFSLLISAVNVEDLVKNQSLDTINMVSWIFSLLLLFCSIRLSFRNHANEENERLSLYQSLLVDNNEKKVLQLKNSGVFSRLTFSWLNPLLKVGKLKPLCLNDIPSLDSEDGALVAYQKFSKEWESQKKNKPRSKNLVFFALAKCYLNDMILVGLYALLKTISVYSNREEDDLSWGLSLVVLMIVAKVVESLSQSHWFFDSRRCGMRMRSALMAAIFQKQFKLSRLGQRNRSPGEIVNCISVDAYRLGEFPWWFHMAWTLPIQLFLSVIILVKTVGYGAVPGLVPLVFCAAINVPFAKILQGYQSKFMVAQDERLKATSAALNNMKIIKLQSWEENFRQVIESLRGIEFKWLSKTQNEKTYTTALYWMAPTVVSAVVFAGTTMMRSAPLNAVTIFTVLASLRVLSVLIQVKEDEVKEDVVKRNPLTNSELSVKIENGVFCWDPNSSLPTLKNVDVDVHGSVAYVAQVSWIQSGTIRDNVLFGKPMNKAKYEMAIRCCALDKDIENFDHGDMTEIGQRGLNMSGGQKQRIQLARAVYNDADVYLLDDPFSAVDAHTAAILFHDCVMSALQDKTVILVTHQVEFLAETDRILVMENGHVVQSGSYYEILKTGTAFEQLVHAHKSAMTAVDSVTKRAIDDQFASEVNPPVKENSETEITAPSAIQLTEDEEKGIGNFGWKPYKDYLQMSKGYMHFIFAVLSQCAFILLQILSTYWLAVAVQLTQIGGGVVVGVYAAVSILSCCFVCMRSWIAAQLGLKASKEFFSAFMDSVFRAPMLFFDSTPVGRILTRASSDMSILDFDIPCCLSFVISSASEIVGIIVIMSTVTWQVLLVAIPVTILTLYVQRYYLASARELVRINGTTKAPVVNYVGETILGVVTIRAFAMTERFIQTNLQLIDTDAMLFFHTIAAMEWVLIRAEALQNLTILTSALFLILLPRGSIPPGFVGLALSYALTLSSAQVFTTRWYSNLENYIISVERIKQFMHLDSEPPAVISDRRPPPSWPHEGSIDFQELKVKYRLNAPYVLEGITCRIMAGNKVGVVGRTGSGKTTLIGALFRLVEPAAGRILVDGLDICSIGLKDLRLKLSIIPQEPTLFKGTVRSNLDPLGLHSDQEIWEALEKCQLKTVISSNPSGLDSSVSDDGENWSAGQRQLFCLGRVLLRKNKILVLDEATASIDSATDAVLQRIIRQEFSSCTVVTIAHRVPTVTDSDMVMLLSYGKLVEYDKPSELMERKDSYFSKLVAEYWSNCKGESR</sequence>
<dbReference type="EMBL" id="CM037030">
    <property type="protein sequence ID" value="KAH7651236.1"/>
    <property type="molecule type" value="Genomic_DNA"/>
</dbReference>
<gene>
    <name evidence="1" type="ORF">IHE45_20G043900</name>
</gene>
<name>A0ACB7TRR3_DIOAL</name>
<accession>A0ACB7TRR3</accession>
<evidence type="ECO:0000313" key="2">
    <source>
        <dbReference type="Proteomes" id="UP000827976"/>
    </source>
</evidence>
<evidence type="ECO:0000313" key="1">
    <source>
        <dbReference type="EMBL" id="KAH7651236.1"/>
    </source>
</evidence>
<comment type="caution">
    <text evidence="1">The sequence shown here is derived from an EMBL/GenBank/DDBJ whole genome shotgun (WGS) entry which is preliminary data.</text>
</comment>
<feature type="non-terminal residue" evidence="1">
    <location>
        <position position="1"/>
    </location>
</feature>
<proteinExistence type="predicted"/>
<dbReference type="Proteomes" id="UP000827976">
    <property type="component" value="Chromosome 20"/>
</dbReference>
<keyword evidence="2" id="KW-1185">Reference proteome</keyword>